<dbReference type="AlphaFoldDB" id="A0AAF3EMI3"/>
<sequence>MRLLFALFPLVFAGRYCPPGSFDVPQQNECLHTEVSPQPFTVANLICSYIGGSLVKVTNAFVNNLVAGQALSQLQGQKAYIGVVKAGNNNWTYVDGTQLTYVNWMAGQPNQENGSCAAMDPVSLQWTTISCQQSLGYFCTIPDLSTPCPNGWTYFYDTDSCYLIHVRIIQTDNANSNRCDASEVVFGLQCTNAAFSWTDGTPVDYKNSETKLCSTQNYVYGMINDPNCNTTQYQHWDEWQTNQPFSRYACKMAAH</sequence>
<dbReference type="CDD" id="cd00037">
    <property type="entry name" value="CLECT"/>
    <property type="match status" value="1"/>
</dbReference>
<dbReference type="InterPro" id="IPR016186">
    <property type="entry name" value="C-type_lectin-like/link_sf"/>
</dbReference>
<dbReference type="PANTHER" id="PTHR22991:SF40">
    <property type="entry name" value="PROTEIN CBG13490"/>
    <property type="match status" value="1"/>
</dbReference>
<proteinExistence type="predicted"/>
<dbReference type="InterPro" id="IPR016187">
    <property type="entry name" value="CTDL_fold"/>
</dbReference>
<evidence type="ECO:0000259" key="2">
    <source>
        <dbReference type="PROSITE" id="PS50041"/>
    </source>
</evidence>
<dbReference type="Gene3D" id="3.10.100.10">
    <property type="entry name" value="Mannose-Binding Protein A, subunit A"/>
    <property type="match status" value="1"/>
</dbReference>
<dbReference type="WBParaSite" id="MBELARI_LOCUS15252">
    <property type="protein sequence ID" value="MBELARI_LOCUS15252"/>
    <property type="gene ID" value="MBELARI_LOCUS15252"/>
</dbReference>
<organism evidence="3 4">
    <name type="scientific">Mesorhabditis belari</name>
    <dbReference type="NCBI Taxonomy" id="2138241"/>
    <lineage>
        <taxon>Eukaryota</taxon>
        <taxon>Metazoa</taxon>
        <taxon>Ecdysozoa</taxon>
        <taxon>Nematoda</taxon>
        <taxon>Chromadorea</taxon>
        <taxon>Rhabditida</taxon>
        <taxon>Rhabditina</taxon>
        <taxon>Rhabditomorpha</taxon>
        <taxon>Rhabditoidea</taxon>
        <taxon>Rhabditidae</taxon>
        <taxon>Mesorhabditinae</taxon>
        <taxon>Mesorhabditis</taxon>
    </lineage>
</organism>
<reference evidence="4" key="1">
    <citation type="submission" date="2024-02" db="UniProtKB">
        <authorList>
            <consortium name="WormBaseParasite"/>
        </authorList>
    </citation>
    <scope>IDENTIFICATION</scope>
</reference>
<dbReference type="PROSITE" id="PS50041">
    <property type="entry name" value="C_TYPE_LECTIN_2"/>
    <property type="match status" value="1"/>
</dbReference>
<evidence type="ECO:0000256" key="1">
    <source>
        <dbReference type="ARBA" id="ARBA00023157"/>
    </source>
</evidence>
<dbReference type="Proteomes" id="UP000887575">
    <property type="component" value="Unassembled WGS sequence"/>
</dbReference>
<keyword evidence="3" id="KW-1185">Reference proteome</keyword>
<keyword evidence="1" id="KW-1015">Disulfide bond</keyword>
<name>A0AAF3EMI3_9BILA</name>
<dbReference type="PANTHER" id="PTHR22991">
    <property type="entry name" value="PROTEIN CBG13490"/>
    <property type="match status" value="1"/>
</dbReference>
<dbReference type="SMART" id="SM00034">
    <property type="entry name" value="CLECT"/>
    <property type="match status" value="1"/>
</dbReference>
<dbReference type="SUPFAM" id="SSF56436">
    <property type="entry name" value="C-type lectin-like"/>
    <property type="match status" value="2"/>
</dbReference>
<dbReference type="Pfam" id="PF00059">
    <property type="entry name" value="Lectin_C"/>
    <property type="match status" value="1"/>
</dbReference>
<evidence type="ECO:0000313" key="4">
    <source>
        <dbReference type="WBParaSite" id="MBELARI_LOCUS15252"/>
    </source>
</evidence>
<dbReference type="InterPro" id="IPR050976">
    <property type="entry name" value="Snaclec"/>
</dbReference>
<protein>
    <recommendedName>
        <fullName evidence="2">C-type lectin domain-containing protein</fullName>
    </recommendedName>
</protein>
<evidence type="ECO:0000313" key="3">
    <source>
        <dbReference type="Proteomes" id="UP000887575"/>
    </source>
</evidence>
<accession>A0AAF3EMI3</accession>
<dbReference type="InterPro" id="IPR001304">
    <property type="entry name" value="C-type_lectin-like"/>
</dbReference>
<feature type="domain" description="C-type lectin" evidence="2">
    <location>
        <begin position="26"/>
        <end position="140"/>
    </location>
</feature>